<proteinExistence type="predicted"/>
<keyword evidence="2" id="KW-1185">Reference proteome</keyword>
<name>W4JZL9_HETIT</name>
<reference evidence="1 2" key="1">
    <citation type="journal article" date="2012" name="New Phytol.">
        <title>Insight into trade-off between wood decay and parasitism from the genome of a fungal forest pathogen.</title>
        <authorList>
            <person name="Olson A."/>
            <person name="Aerts A."/>
            <person name="Asiegbu F."/>
            <person name="Belbahri L."/>
            <person name="Bouzid O."/>
            <person name="Broberg A."/>
            <person name="Canback B."/>
            <person name="Coutinho P.M."/>
            <person name="Cullen D."/>
            <person name="Dalman K."/>
            <person name="Deflorio G."/>
            <person name="van Diepen L.T."/>
            <person name="Dunand C."/>
            <person name="Duplessis S."/>
            <person name="Durling M."/>
            <person name="Gonthier P."/>
            <person name="Grimwood J."/>
            <person name="Fossdal C.G."/>
            <person name="Hansson D."/>
            <person name="Henrissat B."/>
            <person name="Hietala A."/>
            <person name="Himmelstrand K."/>
            <person name="Hoffmeister D."/>
            <person name="Hogberg N."/>
            <person name="James T.Y."/>
            <person name="Karlsson M."/>
            <person name="Kohler A."/>
            <person name="Kues U."/>
            <person name="Lee Y.H."/>
            <person name="Lin Y.C."/>
            <person name="Lind M."/>
            <person name="Lindquist E."/>
            <person name="Lombard V."/>
            <person name="Lucas S."/>
            <person name="Lunden K."/>
            <person name="Morin E."/>
            <person name="Murat C."/>
            <person name="Park J."/>
            <person name="Raffaello T."/>
            <person name="Rouze P."/>
            <person name="Salamov A."/>
            <person name="Schmutz J."/>
            <person name="Solheim H."/>
            <person name="Stahlberg J."/>
            <person name="Velez H."/>
            <person name="de Vries R.P."/>
            <person name="Wiebenga A."/>
            <person name="Woodward S."/>
            <person name="Yakovlev I."/>
            <person name="Garbelotto M."/>
            <person name="Martin F."/>
            <person name="Grigoriev I.V."/>
            <person name="Stenlid J."/>
        </authorList>
    </citation>
    <scope>NUCLEOTIDE SEQUENCE [LARGE SCALE GENOMIC DNA]</scope>
    <source>
        <strain evidence="1 2">TC 32-1</strain>
    </source>
</reference>
<dbReference type="SUPFAM" id="SSF56399">
    <property type="entry name" value="ADP-ribosylation"/>
    <property type="match status" value="1"/>
</dbReference>
<dbReference type="PANTHER" id="PTHR34129:SF1">
    <property type="entry name" value="DUF952 DOMAIN-CONTAINING PROTEIN"/>
    <property type="match status" value="1"/>
</dbReference>
<gene>
    <name evidence="1" type="ORF">HETIRDRAFT_428719</name>
</gene>
<dbReference type="Gene3D" id="3.20.170.20">
    <property type="entry name" value="Protein of unknown function DUF952"/>
    <property type="match status" value="1"/>
</dbReference>
<accession>W4JZL9</accession>
<dbReference type="RefSeq" id="XP_009549275.1">
    <property type="nucleotide sequence ID" value="XM_009550980.1"/>
</dbReference>
<dbReference type="GeneID" id="20674298"/>
<dbReference type="STRING" id="747525.W4JZL9"/>
<dbReference type="Proteomes" id="UP000030671">
    <property type="component" value="Unassembled WGS sequence"/>
</dbReference>
<dbReference type="InterPro" id="IPR009297">
    <property type="entry name" value="DUF952"/>
</dbReference>
<evidence type="ECO:0000313" key="1">
    <source>
        <dbReference type="EMBL" id="ETW78997.1"/>
    </source>
</evidence>
<dbReference type="OrthoDB" id="3335358at2759"/>
<evidence type="ECO:0000313" key="2">
    <source>
        <dbReference type="Proteomes" id="UP000030671"/>
    </source>
</evidence>
<dbReference type="EMBL" id="KI925461">
    <property type="protein sequence ID" value="ETW78997.1"/>
    <property type="molecule type" value="Genomic_DNA"/>
</dbReference>
<dbReference type="PANTHER" id="PTHR34129">
    <property type="entry name" value="BLR1139 PROTEIN"/>
    <property type="match status" value="1"/>
</dbReference>
<dbReference type="HOGENOM" id="CLU_129452_2_0_1"/>
<dbReference type="AlphaFoldDB" id="W4JZL9"/>
<organism evidence="1 2">
    <name type="scientific">Heterobasidion irregulare (strain TC 32-1)</name>
    <dbReference type="NCBI Taxonomy" id="747525"/>
    <lineage>
        <taxon>Eukaryota</taxon>
        <taxon>Fungi</taxon>
        <taxon>Dikarya</taxon>
        <taxon>Basidiomycota</taxon>
        <taxon>Agaricomycotina</taxon>
        <taxon>Agaricomycetes</taxon>
        <taxon>Russulales</taxon>
        <taxon>Bondarzewiaceae</taxon>
        <taxon>Heterobasidion</taxon>
        <taxon>Heterobasidion annosum species complex</taxon>
    </lineage>
</organism>
<dbReference type="KEGG" id="hir:HETIRDRAFT_428719"/>
<protein>
    <submittedName>
        <fullName evidence="1">Uncharacterized protein</fullName>
    </submittedName>
</protein>
<dbReference type="eggNOG" id="ENOG502SBXH">
    <property type="taxonomic scope" value="Eukaryota"/>
</dbReference>
<dbReference type="InParanoid" id="W4JZL9"/>
<dbReference type="Pfam" id="PF06108">
    <property type="entry name" value="DUF952"/>
    <property type="match status" value="1"/>
</dbReference>
<sequence length="138" mass="15654">MSEESKPNYLYKIISSSTPIPDIGNLPDALPVSDTDQASGFIFLSTAPQVPGTLQFFFKDEPRVYVLRIAYTRIEEQIKWEDFIGEVSGLPGEEGMFPHLYNDFKLGKGEVERVETLQKGEDGWNQTVYNASADWLVW</sequence>